<feature type="transmembrane region" description="Helical" evidence="9">
    <location>
        <begin position="84"/>
        <end position="110"/>
    </location>
</feature>
<protein>
    <recommendedName>
        <fullName evidence="10">Ionotropic glutamate receptor C-terminal domain-containing protein</fullName>
    </recommendedName>
</protein>
<keyword evidence="8" id="KW-0325">Glycoprotein</keyword>
<dbReference type="PANTHER" id="PTHR42643:SF24">
    <property type="entry name" value="IONOTROPIC RECEPTOR 60A"/>
    <property type="match status" value="1"/>
</dbReference>
<evidence type="ECO:0000256" key="2">
    <source>
        <dbReference type="ARBA" id="ARBA00008685"/>
    </source>
</evidence>
<comment type="caution">
    <text evidence="11">The sequence shown here is derived from an EMBL/GenBank/DDBJ whole genome shotgun (WGS) entry which is preliminary data.</text>
</comment>
<comment type="subcellular location">
    <subcellularLocation>
        <location evidence="1">Cell membrane</location>
        <topology evidence="1">Multi-pass membrane protein</topology>
    </subcellularLocation>
</comment>
<accession>A0AAN8WTN0</accession>
<evidence type="ECO:0000256" key="9">
    <source>
        <dbReference type="SAM" id="Phobius"/>
    </source>
</evidence>
<feature type="transmembrane region" description="Helical" evidence="9">
    <location>
        <begin position="273"/>
        <end position="295"/>
    </location>
</feature>
<comment type="similarity">
    <text evidence="2">Belongs to the glutamate-gated ion channel (TC 1.A.10.1) family.</text>
</comment>
<dbReference type="InterPro" id="IPR001320">
    <property type="entry name" value="Iontro_rcpt_C"/>
</dbReference>
<dbReference type="GO" id="GO:0015276">
    <property type="term" value="F:ligand-gated monoatomic ion channel activity"/>
    <property type="evidence" value="ECO:0007669"/>
    <property type="project" value="InterPro"/>
</dbReference>
<dbReference type="Pfam" id="PF00060">
    <property type="entry name" value="Lig_chan"/>
    <property type="match status" value="1"/>
</dbReference>
<evidence type="ECO:0000313" key="12">
    <source>
        <dbReference type="Proteomes" id="UP001381693"/>
    </source>
</evidence>
<dbReference type="PANTHER" id="PTHR42643">
    <property type="entry name" value="IONOTROPIC RECEPTOR 20A-RELATED"/>
    <property type="match status" value="1"/>
</dbReference>
<keyword evidence="4 9" id="KW-0812">Transmembrane</keyword>
<reference evidence="11 12" key="1">
    <citation type="submission" date="2023-11" db="EMBL/GenBank/DDBJ databases">
        <title>Halocaridina rubra genome assembly.</title>
        <authorList>
            <person name="Smith C."/>
        </authorList>
    </citation>
    <scope>NUCLEOTIDE SEQUENCE [LARGE SCALE GENOMIC DNA]</scope>
    <source>
        <strain evidence="11">EP-1</strain>
        <tissue evidence="11">Whole</tissue>
    </source>
</reference>
<dbReference type="AlphaFoldDB" id="A0AAN8WTN0"/>
<evidence type="ECO:0000259" key="10">
    <source>
        <dbReference type="Pfam" id="PF00060"/>
    </source>
</evidence>
<sequence length="339" mass="37996">VEGLQSLHLTELSQDLLGPCKSWACIVGMALFIGITLEIMVRIESVVSPFQSQFPVPIHPLVSALKIFVYQGSKQWPIGPGSRVAACFGFFTALIMGSLYSGSITAFFAIPFRSKPIDSALDLINSDVRPALRSKTNFYQSLLAENGILFPARDRAAAFSGKDIASWNFLKLVADGKYALADVYSSAVGVAFSFEKRGERCKFYLAKESVRTDTDVFAFQKNSPILYQFNHKMKWLRYYGIIQHLKEKYYAVQCEMEIKSEGPHPMTIYQVQGAGYILAIGLVIAITGFFFEVTWSRLRTRNIKVAKVAIPLVMGVASQTTHVHLKLTYLDHHERIKEN</sequence>
<dbReference type="EMBL" id="JAXCGZ010013684">
    <property type="protein sequence ID" value="KAK7072106.1"/>
    <property type="molecule type" value="Genomic_DNA"/>
</dbReference>
<organism evidence="11 12">
    <name type="scientific">Halocaridina rubra</name>
    <name type="common">Hawaiian red shrimp</name>
    <dbReference type="NCBI Taxonomy" id="373956"/>
    <lineage>
        <taxon>Eukaryota</taxon>
        <taxon>Metazoa</taxon>
        <taxon>Ecdysozoa</taxon>
        <taxon>Arthropoda</taxon>
        <taxon>Crustacea</taxon>
        <taxon>Multicrustacea</taxon>
        <taxon>Malacostraca</taxon>
        <taxon>Eumalacostraca</taxon>
        <taxon>Eucarida</taxon>
        <taxon>Decapoda</taxon>
        <taxon>Pleocyemata</taxon>
        <taxon>Caridea</taxon>
        <taxon>Atyoidea</taxon>
        <taxon>Atyidae</taxon>
        <taxon>Halocaridina</taxon>
    </lineage>
</organism>
<keyword evidence="12" id="KW-1185">Reference proteome</keyword>
<keyword evidence="3" id="KW-1003">Cell membrane</keyword>
<evidence type="ECO:0000256" key="3">
    <source>
        <dbReference type="ARBA" id="ARBA00022475"/>
    </source>
</evidence>
<keyword evidence="6 9" id="KW-0472">Membrane</keyword>
<feature type="domain" description="Ionotropic glutamate receptor C-terminal" evidence="10">
    <location>
        <begin position="22"/>
        <end position="282"/>
    </location>
</feature>
<evidence type="ECO:0000256" key="1">
    <source>
        <dbReference type="ARBA" id="ARBA00004651"/>
    </source>
</evidence>
<evidence type="ECO:0000256" key="5">
    <source>
        <dbReference type="ARBA" id="ARBA00022989"/>
    </source>
</evidence>
<proteinExistence type="inferred from homology"/>
<keyword evidence="5 9" id="KW-1133">Transmembrane helix</keyword>
<gene>
    <name evidence="11" type="ORF">SK128_011319</name>
</gene>
<dbReference type="GO" id="GO:0050906">
    <property type="term" value="P:detection of stimulus involved in sensory perception"/>
    <property type="evidence" value="ECO:0007669"/>
    <property type="project" value="UniProtKB-ARBA"/>
</dbReference>
<dbReference type="Proteomes" id="UP001381693">
    <property type="component" value="Unassembled WGS sequence"/>
</dbReference>
<dbReference type="Gene3D" id="1.10.287.70">
    <property type="match status" value="1"/>
</dbReference>
<evidence type="ECO:0000256" key="6">
    <source>
        <dbReference type="ARBA" id="ARBA00023136"/>
    </source>
</evidence>
<evidence type="ECO:0000256" key="4">
    <source>
        <dbReference type="ARBA" id="ARBA00022692"/>
    </source>
</evidence>
<keyword evidence="7" id="KW-0675">Receptor</keyword>
<evidence type="ECO:0000256" key="8">
    <source>
        <dbReference type="ARBA" id="ARBA00023180"/>
    </source>
</evidence>
<name>A0AAN8WTN0_HALRR</name>
<feature type="non-terminal residue" evidence="11">
    <location>
        <position position="1"/>
    </location>
</feature>
<evidence type="ECO:0000313" key="11">
    <source>
        <dbReference type="EMBL" id="KAK7072106.1"/>
    </source>
</evidence>
<feature type="transmembrane region" description="Helical" evidence="9">
    <location>
        <begin position="21"/>
        <end position="41"/>
    </location>
</feature>
<dbReference type="InterPro" id="IPR052192">
    <property type="entry name" value="Insect_Ionotropic_Sensory_Rcpt"/>
</dbReference>
<dbReference type="GO" id="GO:0005886">
    <property type="term" value="C:plasma membrane"/>
    <property type="evidence" value="ECO:0007669"/>
    <property type="project" value="UniProtKB-SubCell"/>
</dbReference>
<evidence type="ECO:0000256" key="7">
    <source>
        <dbReference type="ARBA" id="ARBA00023170"/>
    </source>
</evidence>
<dbReference type="SUPFAM" id="SSF53850">
    <property type="entry name" value="Periplasmic binding protein-like II"/>
    <property type="match status" value="1"/>
</dbReference>